<reference evidence="1 2" key="1">
    <citation type="journal article" date="2015" name="Genome Announc.">
        <title>Expanding the biotechnology potential of lactobacilli through comparative genomics of 213 strains and associated genera.</title>
        <authorList>
            <person name="Sun Z."/>
            <person name="Harris H.M."/>
            <person name="McCann A."/>
            <person name="Guo C."/>
            <person name="Argimon S."/>
            <person name="Zhang W."/>
            <person name="Yang X."/>
            <person name="Jeffery I.B."/>
            <person name="Cooney J.C."/>
            <person name="Kagawa T.F."/>
            <person name="Liu W."/>
            <person name="Song Y."/>
            <person name="Salvetti E."/>
            <person name="Wrobel A."/>
            <person name="Rasinkangas P."/>
            <person name="Parkhill J."/>
            <person name="Rea M.C."/>
            <person name="O'Sullivan O."/>
            <person name="Ritari J."/>
            <person name="Douillard F.P."/>
            <person name="Paul Ross R."/>
            <person name="Yang R."/>
            <person name="Briner A.E."/>
            <person name="Felis G.E."/>
            <person name="de Vos W.M."/>
            <person name="Barrangou R."/>
            <person name="Klaenhammer T.R."/>
            <person name="Caufield P.W."/>
            <person name="Cui Y."/>
            <person name="Zhang H."/>
            <person name="O'Toole P.W."/>
        </authorList>
    </citation>
    <scope>NUCLEOTIDE SEQUENCE [LARGE SCALE GENOMIC DNA]</scope>
    <source>
        <strain evidence="1 2">DSM 14421</strain>
    </source>
</reference>
<gene>
    <name evidence="1" type="ORF">FC85_GL001975</name>
</gene>
<dbReference type="GO" id="GO:0005198">
    <property type="term" value="F:structural molecule activity"/>
    <property type="evidence" value="ECO:0007669"/>
    <property type="project" value="InterPro"/>
</dbReference>
<protein>
    <submittedName>
        <fullName evidence="1">Pdum protein</fullName>
    </submittedName>
</protein>
<proteinExistence type="predicted"/>
<dbReference type="EMBL" id="AZEY01000108">
    <property type="protein sequence ID" value="KRL62467.1"/>
    <property type="molecule type" value="Genomic_DNA"/>
</dbReference>
<comment type="caution">
    <text evidence="1">The sequence shown here is derived from an EMBL/GenBank/DDBJ whole genome shotgun (WGS) entry which is preliminary data.</text>
</comment>
<dbReference type="InterPro" id="IPR030992">
    <property type="entry name" value="PduM"/>
</dbReference>
<name>A0A0R1S830_9LACO</name>
<evidence type="ECO:0000313" key="1">
    <source>
        <dbReference type="EMBL" id="KRL62467.1"/>
    </source>
</evidence>
<dbReference type="PATRIC" id="fig|1423739.3.peg.2060"/>
<accession>A0A0R1S830</accession>
<dbReference type="STRING" id="1423739.FC85_GL001975"/>
<dbReference type="Pfam" id="PF15953">
    <property type="entry name" value="PDU_like"/>
    <property type="match status" value="1"/>
</dbReference>
<organism evidence="1 2">
    <name type="scientific">Lentilactobacillus diolivorans DSM 14421</name>
    <dbReference type="NCBI Taxonomy" id="1423739"/>
    <lineage>
        <taxon>Bacteria</taxon>
        <taxon>Bacillati</taxon>
        <taxon>Bacillota</taxon>
        <taxon>Bacilli</taxon>
        <taxon>Lactobacillales</taxon>
        <taxon>Lactobacillaceae</taxon>
        <taxon>Lentilactobacillus</taxon>
    </lineage>
</organism>
<dbReference type="NCBIfam" id="TIGR04493">
    <property type="entry name" value="microcomp_PduM"/>
    <property type="match status" value="1"/>
</dbReference>
<evidence type="ECO:0000313" key="2">
    <source>
        <dbReference type="Proteomes" id="UP000052013"/>
    </source>
</evidence>
<dbReference type="Proteomes" id="UP000052013">
    <property type="component" value="Unassembled WGS sequence"/>
</dbReference>
<dbReference type="AlphaFoldDB" id="A0A0R1S830"/>
<sequence length="170" mass="19698">MGNVDQIIEQVMAKIRQREHQSYEVDYRLKGLPPDEEVYTDHANVVINDVAIGLVADLYRADTSNPWVQWILQGISFQVNFTFQISKQMINFIPRKMLLNWPIEFVVDARHPVFGFFGKSVSRSDLAALPDQSVVVLTPTQRLTAEAEEICQYKQIIKKIRTDEDCIWQK</sequence>